<evidence type="ECO:0000256" key="1">
    <source>
        <dbReference type="ARBA" id="ARBA00004141"/>
    </source>
</evidence>
<feature type="domain" description="Golgi pH regulator conserved" evidence="8">
    <location>
        <begin position="112"/>
        <end position="175"/>
    </location>
</feature>
<feature type="transmembrane region" description="Helical" evidence="6">
    <location>
        <begin position="264"/>
        <end position="286"/>
    </location>
</feature>
<organism evidence="9 10">
    <name type="scientific">Linderina pennispora</name>
    <dbReference type="NCBI Taxonomy" id="61395"/>
    <lineage>
        <taxon>Eukaryota</taxon>
        <taxon>Fungi</taxon>
        <taxon>Fungi incertae sedis</taxon>
        <taxon>Zoopagomycota</taxon>
        <taxon>Kickxellomycotina</taxon>
        <taxon>Kickxellomycetes</taxon>
        <taxon>Kickxellales</taxon>
        <taxon>Kickxellaceae</taxon>
        <taxon>Linderina</taxon>
    </lineage>
</organism>
<feature type="coiled-coil region" evidence="5">
    <location>
        <begin position="170"/>
        <end position="240"/>
    </location>
</feature>
<comment type="subcellular location">
    <subcellularLocation>
        <location evidence="1">Membrane</location>
        <topology evidence="1">Multi-pass membrane protein</topology>
    </subcellularLocation>
</comment>
<feature type="non-terminal residue" evidence="9">
    <location>
        <position position="421"/>
    </location>
</feature>
<keyword evidence="5" id="KW-0175">Coiled coil</keyword>
<keyword evidence="10" id="KW-1185">Reference proteome</keyword>
<evidence type="ECO:0000256" key="3">
    <source>
        <dbReference type="ARBA" id="ARBA00022989"/>
    </source>
</evidence>
<feature type="transmembrane region" description="Helical" evidence="6">
    <location>
        <begin position="37"/>
        <end position="60"/>
    </location>
</feature>
<dbReference type="AlphaFoldDB" id="A0A1Y1VZX5"/>
<dbReference type="PANTHER" id="PTHR15948">
    <property type="entry name" value="G-PROTEIN COUPLED RECEPTOR 89-RELATED"/>
    <property type="match status" value="1"/>
</dbReference>
<evidence type="ECO:0000256" key="5">
    <source>
        <dbReference type="SAM" id="Coils"/>
    </source>
</evidence>
<feature type="transmembrane region" description="Helical" evidence="6">
    <location>
        <begin position="397"/>
        <end position="418"/>
    </location>
</feature>
<feature type="transmembrane region" description="Helical" evidence="6">
    <location>
        <begin position="116"/>
        <end position="137"/>
    </location>
</feature>
<accession>A0A1Y1VZX5</accession>
<feature type="transmembrane region" description="Helical" evidence="6">
    <location>
        <begin position="72"/>
        <end position="93"/>
    </location>
</feature>
<gene>
    <name evidence="9" type="ORF">DL89DRAFT_210474</name>
</gene>
<keyword evidence="3 6" id="KW-1133">Transmembrane helix</keyword>
<feature type="transmembrane region" description="Helical" evidence="6">
    <location>
        <begin position="319"/>
        <end position="343"/>
    </location>
</feature>
<reference evidence="9 10" key="1">
    <citation type="submission" date="2016-07" db="EMBL/GenBank/DDBJ databases">
        <title>Pervasive Adenine N6-methylation of Active Genes in Fungi.</title>
        <authorList>
            <consortium name="DOE Joint Genome Institute"/>
            <person name="Mondo S.J."/>
            <person name="Dannebaum R.O."/>
            <person name="Kuo R.C."/>
            <person name="Labutti K."/>
            <person name="Haridas S."/>
            <person name="Kuo A."/>
            <person name="Salamov A."/>
            <person name="Ahrendt S.R."/>
            <person name="Lipzen A."/>
            <person name="Sullivan W."/>
            <person name="Andreopoulos W.B."/>
            <person name="Clum A."/>
            <person name="Lindquist E."/>
            <person name="Daum C."/>
            <person name="Ramamoorthy G.K."/>
            <person name="Gryganskyi A."/>
            <person name="Culley D."/>
            <person name="Magnuson J.K."/>
            <person name="James T.Y."/>
            <person name="O'Malley M.A."/>
            <person name="Stajich J.E."/>
            <person name="Spatafora J.W."/>
            <person name="Visel A."/>
            <person name="Grigoriev I.V."/>
        </authorList>
    </citation>
    <scope>NUCLEOTIDE SEQUENCE [LARGE SCALE GENOMIC DNA]</scope>
    <source>
        <strain evidence="9 10">ATCC 12442</strain>
    </source>
</reference>
<dbReference type="RefSeq" id="XP_040740762.1">
    <property type="nucleotide sequence ID" value="XM_040884185.1"/>
</dbReference>
<comment type="caution">
    <text evidence="9">The sequence shown here is derived from an EMBL/GenBank/DDBJ whole genome shotgun (WGS) entry which is preliminary data.</text>
</comment>
<dbReference type="Pfam" id="PF12430">
    <property type="entry name" value="ABA_GPCR"/>
    <property type="match status" value="1"/>
</dbReference>
<dbReference type="InterPro" id="IPR022535">
    <property type="entry name" value="Golgi_pH-regulator_cons_dom"/>
</dbReference>
<evidence type="ECO:0000313" key="10">
    <source>
        <dbReference type="Proteomes" id="UP000193922"/>
    </source>
</evidence>
<evidence type="ECO:0000256" key="4">
    <source>
        <dbReference type="ARBA" id="ARBA00023136"/>
    </source>
</evidence>
<proteinExistence type="predicted"/>
<protein>
    <recommendedName>
        <fullName evidence="11">Golgi pH regulator</fullName>
    </recommendedName>
</protein>
<dbReference type="OrthoDB" id="264392at2759"/>
<dbReference type="Pfam" id="PF12537">
    <property type="entry name" value="GPHR_N"/>
    <property type="match status" value="1"/>
</dbReference>
<feature type="non-terminal residue" evidence="9">
    <location>
        <position position="1"/>
    </location>
</feature>
<dbReference type="STRING" id="61395.A0A1Y1VZX5"/>
<evidence type="ECO:0008006" key="11">
    <source>
        <dbReference type="Google" id="ProtNLM"/>
    </source>
</evidence>
<dbReference type="EMBL" id="MCFD01000014">
    <property type="protein sequence ID" value="ORX66803.1"/>
    <property type="molecule type" value="Genomic_DNA"/>
</dbReference>
<keyword evidence="4 6" id="KW-0472">Membrane</keyword>
<evidence type="ECO:0000256" key="6">
    <source>
        <dbReference type="SAM" id="Phobius"/>
    </source>
</evidence>
<dbReference type="GO" id="GO:0016020">
    <property type="term" value="C:membrane"/>
    <property type="evidence" value="ECO:0007669"/>
    <property type="project" value="UniProtKB-SubCell"/>
</dbReference>
<feature type="domain" description="Abscisic acid G-protein coupled receptor-like" evidence="7">
    <location>
        <begin position="254"/>
        <end position="420"/>
    </location>
</feature>
<evidence type="ECO:0000256" key="2">
    <source>
        <dbReference type="ARBA" id="ARBA00022692"/>
    </source>
</evidence>
<evidence type="ECO:0000259" key="7">
    <source>
        <dbReference type="Pfam" id="PF12430"/>
    </source>
</evidence>
<evidence type="ECO:0000259" key="8">
    <source>
        <dbReference type="Pfam" id="PF12537"/>
    </source>
</evidence>
<keyword evidence="2 6" id="KW-0812">Transmembrane</keyword>
<sequence>LFSLVVAQGGLLIELVVFEISGVLTKDLRWYFWRTDLGFLLVTIMVAIPLAQFYLLLSNIRRRTFIPLYRRVIYSLVMWGIFFYAFWSLGAYLPLDSFSRIRTATGAADMVSIEPVTARVGVVGVALMAILSGFGAVNSPYQKLFVFVHQVSPVQLEGMKRQLHYSLELLIDKKKMAARLEAQAAKEREARGGAQPAALGMLKSALGSLLGMQRDKDRGLAALQQEIEDLERVTQELFADVDAMCLEHDRYVESQTLAGRSRNILGYFFALFCVSKIAMTLTGILLNKVGQSDPVTSALTLAATHISPDFDMLFWSQQLSFAIVGMMVIGSIRGLLIQFTKLFSFSNTVSPGNVVLFLAHILGMYFVSCMLMMRMSLPPKYRPMISEVLQTTGFYFYKRWFDTLFLVSVVASALLLFLSHQ</sequence>
<dbReference type="GeneID" id="63800833"/>
<dbReference type="InterPro" id="IPR015672">
    <property type="entry name" value="GPHR/GTG"/>
</dbReference>
<evidence type="ECO:0000313" key="9">
    <source>
        <dbReference type="EMBL" id="ORX66803.1"/>
    </source>
</evidence>
<dbReference type="PANTHER" id="PTHR15948:SF0">
    <property type="entry name" value="GOLGI PH REGULATOR A-RELATED"/>
    <property type="match status" value="1"/>
</dbReference>
<feature type="transmembrane region" description="Helical" evidence="6">
    <location>
        <begin position="355"/>
        <end position="377"/>
    </location>
</feature>
<dbReference type="Proteomes" id="UP000193922">
    <property type="component" value="Unassembled WGS sequence"/>
</dbReference>
<dbReference type="InterPro" id="IPR025969">
    <property type="entry name" value="ABA_GPCR_dom"/>
</dbReference>
<name>A0A1Y1VZX5_9FUNG</name>